<protein>
    <submittedName>
        <fullName evidence="1">Uncharacterized protein</fullName>
    </submittedName>
</protein>
<evidence type="ECO:0000313" key="1">
    <source>
        <dbReference type="EMBL" id="XCD03697.1"/>
    </source>
</evidence>
<name>A0AAU8AY30_9CAUD</name>
<proteinExistence type="predicted"/>
<dbReference type="EMBL" id="PP511379">
    <property type="protein sequence ID" value="XCD03697.1"/>
    <property type="molecule type" value="Genomic_DNA"/>
</dbReference>
<organism evidence="1">
    <name type="scientific">Dulem virus 40</name>
    <dbReference type="NCBI Taxonomy" id="3145758"/>
    <lineage>
        <taxon>Viruses</taxon>
        <taxon>Duplodnaviria</taxon>
        <taxon>Heunggongvirae</taxon>
        <taxon>Uroviricota</taxon>
        <taxon>Caudoviricetes</taxon>
    </lineage>
</organism>
<sequence length="135" mass="15668">MTEETPDILPDIPQVDTIGQHLSEISPLLTEGDIRVVLRKRKLAYDTPYDDLSEREVDLAEAEAYYKLCDQPVGGATNKDVDGSWSHTEGGWKVSGENLRQWYKKYVELREKWGEKVLRRSTIQVHNHGMKVWRR</sequence>
<accession>A0AAU8AY30</accession>
<reference evidence="1" key="1">
    <citation type="submission" date="2024-03" db="EMBL/GenBank/DDBJ databases">
        <title>Diverse circular DNA viruses in blood, oral, and fecal samples of captive lemurs.</title>
        <authorList>
            <person name="Paietta E.N."/>
            <person name="Kraberger S."/>
            <person name="Lund M.C."/>
            <person name="Custer J.M."/>
            <person name="Vargas K.M."/>
            <person name="Ehmke E.E."/>
            <person name="Yoder A.D."/>
            <person name="Varsani A."/>
        </authorList>
    </citation>
    <scope>NUCLEOTIDE SEQUENCE</scope>
    <source>
        <strain evidence="1">Duke_21_1</strain>
    </source>
</reference>